<dbReference type="Gene3D" id="2.120.10.80">
    <property type="entry name" value="Kelch-type beta propeller"/>
    <property type="match status" value="2"/>
</dbReference>
<feature type="region of interest" description="Disordered" evidence="3">
    <location>
        <begin position="426"/>
        <end position="515"/>
    </location>
</feature>
<dbReference type="Pfam" id="PF24681">
    <property type="entry name" value="Kelch_KLHDC2_KLHL20_DRC7"/>
    <property type="match status" value="1"/>
</dbReference>
<proteinExistence type="predicted"/>
<evidence type="ECO:0000256" key="5">
    <source>
        <dbReference type="SAM" id="SignalP"/>
    </source>
</evidence>
<dbReference type="PANTHER" id="PTHR46093:SF18">
    <property type="entry name" value="FIBRONECTIN TYPE-III DOMAIN-CONTAINING PROTEIN"/>
    <property type="match status" value="1"/>
</dbReference>
<evidence type="ECO:0000256" key="4">
    <source>
        <dbReference type="SAM" id="Phobius"/>
    </source>
</evidence>
<protein>
    <recommendedName>
        <fullName evidence="8">Galactose oxidase</fullName>
    </recommendedName>
</protein>
<keyword evidence="4" id="KW-0812">Transmembrane</keyword>
<evidence type="ECO:0000256" key="3">
    <source>
        <dbReference type="SAM" id="MobiDB-lite"/>
    </source>
</evidence>
<dbReference type="EMBL" id="QKYT01001151">
    <property type="protein sequence ID" value="RIA79775.1"/>
    <property type="molecule type" value="Genomic_DNA"/>
</dbReference>
<evidence type="ECO:0000313" key="6">
    <source>
        <dbReference type="EMBL" id="RIA79775.1"/>
    </source>
</evidence>
<accession>A0A397S611</accession>
<dbReference type="OrthoDB" id="10250130at2759"/>
<dbReference type="AlphaFoldDB" id="A0A397S611"/>
<keyword evidence="5" id="KW-0732">Signal</keyword>
<feature type="transmembrane region" description="Helical" evidence="4">
    <location>
        <begin position="368"/>
        <end position="392"/>
    </location>
</feature>
<sequence>MVYKNLNLYLIFIVFSQLFLLANGQFTPGPRLGHKAVLVGKRIYFIGGRNYNKGVDPTSDFFYFDFGTGSGSIVDLRSQGVNLPYTIWHTANIGGVNQDLIYIIGGVQLDETNLVYQFDTKSNTLSVPIIQGITPPRRRDMDSVSYQGKIYMFSGRTFDVNNEFFNNFDILDTVNLNWGVGSLVNAPPPRFGYTATLVNGVIYYIGGLQKIGTNPQVDGKICVYGGSYLGQNMQYSIPAQIQIAMLDITTLTWSIPQLQNANTPKLDDLSIPNLVYHSATLLDKSMLVAFGNLTDSVPHVPNENYYLFDLNQPTIQWFKITSDGTTNPINPNIPNAPNAPFAIPKSTPNSTTSATSDANQQQSSSNNMLVIGLSAGLGAIGLGTVVAFLLLYRRVKKNQSIATGGGEIGHSGGQDASGVVLQIPSNADKNYPTMNHFESTRPTTSTTPQYVNSNPQQNYSPTPTLTQSQGYYSPGQEFSTTTQPQGYSPGQEFPSSTSTLNQSQGYSPGQEFSTLPQKEVFAKHSSNYFPGCESITTPPPPPIKT</sequence>
<keyword evidence="7" id="KW-1185">Reference proteome</keyword>
<evidence type="ECO:0000256" key="1">
    <source>
        <dbReference type="ARBA" id="ARBA00022441"/>
    </source>
</evidence>
<evidence type="ECO:0008006" key="8">
    <source>
        <dbReference type="Google" id="ProtNLM"/>
    </source>
</evidence>
<evidence type="ECO:0000256" key="2">
    <source>
        <dbReference type="ARBA" id="ARBA00022737"/>
    </source>
</evidence>
<keyword evidence="2" id="KW-0677">Repeat</keyword>
<dbReference type="Proteomes" id="UP000265703">
    <property type="component" value="Unassembled WGS sequence"/>
</dbReference>
<reference evidence="6 7" key="1">
    <citation type="submission" date="2018-06" db="EMBL/GenBank/DDBJ databases">
        <title>Comparative genomics reveals the genomic features of Rhizophagus irregularis, R. cerebriforme, R. diaphanum and Gigaspora rosea, and their symbiotic lifestyle signature.</title>
        <authorList>
            <person name="Morin E."/>
            <person name="San Clemente H."/>
            <person name="Chen E.C.H."/>
            <person name="De La Providencia I."/>
            <person name="Hainaut M."/>
            <person name="Kuo A."/>
            <person name="Kohler A."/>
            <person name="Murat C."/>
            <person name="Tang N."/>
            <person name="Roy S."/>
            <person name="Loubradou J."/>
            <person name="Henrissat B."/>
            <person name="Grigoriev I.V."/>
            <person name="Corradi N."/>
            <person name="Roux C."/>
            <person name="Martin F.M."/>
        </authorList>
    </citation>
    <scope>NUCLEOTIDE SEQUENCE [LARGE SCALE GENOMIC DNA]</scope>
    <source>
        <strain evidence="6 7">DAOM 227022</strain>
    </source>
</reference>
<name>A0A397S611_9GLOM</name>
<gene>
    <name evidence="6" type="ORF">C1645_810689</name>
</gene>
<dbReference type="PANTHER" id="PTHR46093">
    <property type="entry name" value="ACYL-COA-BINDING DOMAIN-CONTAINING PROTEIN 5"/>
    <property type="match status" value="1"/>
</dbReference>
<feature type="region of interest" description="Disordered" evidence="3">
    <location>
        <begin position="330"/>
        <end position="363"/>
    </location>
</feature>
<keyword evidence="1" id="KW-0880">Kelch repeat</keyword>
<feature type="signal peptide" evidence="5">
    <location>
        <begin position="1"/>
        <end position="24"/>
    </location>
</feature>
<dbReference type="InterPro" id="IPR015915">
    <property type="entry name" value="Kelch-typ_b-propeller"/>
</dbReference>
<organism evidence="6 7">
    <name type="scientific">Glomus cerebriforme</name>
    <dbReference type="NCBI Taxonomy" id="658196"/>
    <lineage>
        <taxon>Eukaryota</taxon>
        <taxon>Fungi</taxon>
        <taxon>Fungi incertae sedis</taxon>
        <taxon>Mucoromycota</taxon>
        <taxon>Glomeromycotina</taxon>
        <taxon>Glomeromycetes</taxon>
        <taxon>Glomerales</taxon>
        <taxon>Glomeraceae</taxon>
        <taxon>Glomus</taxon>
    </lineage>
</organism>
<evidence type="ECO:0000313" key="7">
    <source>
        <dbReference type="Proteomes" id="UP000265703"/>
    </source>
</evidence>
<keyword evidence="4" id="KW-1133">Transmembrane helix</keyword>
<dbReference type="SUPFAM" id="SSF117281">
    <property type="entry name" value="Kelch motif"/>
    <property type="match status" value="1"/>
</dbReference>
<comment type="caution">
    <text evidence="6">The sequence shown here is derived from an EMBL/GenBank/DDBJ whole genome shotgun (WGS) entry which is preliminary data.</text>
</comment>
<feature type="chain" id="PRO_5017358994" description="Galactose oxidase" evidence="5">
    <location>
        <begin position="25"/>
        <end position="545"/>
    </location>
</feature>
<keyword evidence="4" id="KW-0472">Membrane</keyword>